<dbReference type="Gene3D" id="3.60.40.10">
    <property type="entry name" value="PPM-type phosphatase domain"/>
    <property type="match status" value="2"/>
</dbReference>
<dbReference type="STRING" id="1169540.A0A0G4GIE2"/>
<accession>A0A0G4GIE2</accession>
<dbReference type="GO" id="GO:0046872">
    <property type="term" value="F:metal ion binding"/>
    <property type="evidence" value="ECO:0007669"/>
    <property type="project" value="UniProtKB-KW"/>
</dbReference>
<evidence type="ECO:0000256" key="2">
    <source>
        <dbReference type="ARBA" id="ARBA00022723"/>
    </source>
</evidence>
<feature type="compositionally biased region" description="Basic residues" evidence="6">
    <location>
        <begin position="181"/>
        <end position="190"/>
    </location>
</feature>
<keyword evidence="2" id="KW-0479">Metal-binding</keyword>
<feature type="compositionally biased region" description="Gly residues" evidence="6">
    <location>
        <begin position="460"/>
        <end position="469"/>
    </location>
</feature>
<dbReference type="FunCoup" id="A0A0G4GIE2">
    <property type="interactions" value="670"/>
</dbReference>
<dbReference type="SMART" id="SM00332">
    <property type="entry name" value="PP2Cc"/>
    <property type="match status" value="1"/>
</dbReference>
<dbReference type="AlphaFoldDB" id="A0A0G4GIE2"/>
<feature type="compositionally biased region" description="Acidic residues" evidence="6">
    <location>
        <begin position="147"/>
        <end position="158"/>
    </location>
</feature>
<evidence type="ECO:0000259" key="7">
    <source>
        <dbReference type="PROSITE" id="PS51746"/>
    </source>
</evidence>
<feature type="compositionally biased region" description="Pro residues" evidence="6">
    <location>
        <begin position="200"/>
        <end position="209"/>
    </location>
</feature>
<feature type="compositionally biased region" description="Acidic residues" evidence="6">
    <location>
        <begin position="538"/>
        <end position="572"/>
    </location>
</feature>
<feature type="compositionally biased region" description="Basic and acidic residues" evidence="6">
    <location>
        <begin position="445"/>
        <end position="458"/>
    </location>
</feature>
<dbReference type="PROSITE" id="PS01032">
    <property type="entry name" value="PPM_1"/>
    <property type="match status" value="1"/>
</dbReference>
<feature type="compositionally biased region" description="Basic residues" evidence="6">
    <location>
        <begin position="486"/>
        <end position="496"/>
    </location>
</feature>
<feature type="compositionally biased region" description="Low complexity" evidence="6">
    <location>
        <begin position="159"/>
        <end position="179"/>
    </location>
</feature>
<comment type="subcellular location">
    <subcellularLocation>
        <location evidence="1">Membrane</location>
        <topology evidence="1">Peripheral membrane protein</topology>
    </subcellularLocation>
</comment>
<reference evidence="8 9" key="1">
    <citation type="submission" date="2014-11" db="EMBL/GenBank/DDBJ databases">
        <authorList>
            <person name="Zhu J."/>
            <person name="Qi W."/>
            <person name="Song R."/>
        </authorList>
    </citation>
    <scope>NUCLEOTIDE SEQUENCE [LARGE SCALE GENOMIC DNA]</scope>
</reference>
<evidence type="ECO:0000313" key="8">
    <source>
        <dbReference type="EMBL" id="CEM29612.1"/>
    </source>
</evidence>
<comment type="similarity">
    <text evidence="5">Belongs to the PP2C family.</text>
</comment>
<dbReference type="InterPro" id="IPR036457">
    <property type="entry name" value="PPM-type-like_dom_sf"/>
</dbReference>
<protein>
    <recommendedName>
        <fullName evidence="7">PPM-type phosphatase domain-containing protein</fullName>
    </recommendedName>
</protein>
<gene>
    <name evidence="8" type="ORF">Vbra_17858</name>
</gene>
<keyword evidence="4 5" id="KW-0904">Protein phosphatase</keyword>
<feature type="compositionally biased region" description="Gly residues" evidence="6">
    <location>
        <begin position="210"/>
        <end position="227"/>
    </location>
</feature>
<feature type="compositionally biased region" description="Low complexity" evidence="6">
    <location>
        <begin position="403"/>
        <end position="421"/>
    </location>
</feature>
<dbReference type="InterPro" id="IPR001932">
    <property type="entry name" value="PPM-type_phosphatase-like_dom"/>
</dbReference>
<dbReference type="PROSITE" id="PS51746">
    <property type="entry name" value="PPM_2"/>
    <property type="match status" value="1"/>
</dbReference>
<evidence type="ECO:0000256" key="3">
    <source>
        <dbReference type="ARBA" id="ARBA00022801"/>
    </source>
</evidence>
<dbReference type="OrthoDB" id="10264738at2759"/>
<feature type="compositionally biased region" description="Low complexity" evidence="6">
    <location>
        <begin position="840"/>
        <end position="852"/>
    </location>
</feature>
<feature type="domain" description="PPM-type phosphatase" evidence="7">
    <location>
        <begin position="26"/>
        <end position="822"/>
    </location>
</feature>
<feature type="compositionally biased region" description="Acidic residues" evidence="6">
    <location>
        <begin position="249"/>
        <end position="264"/>
    </location>
</feature>
<proteinExistence type="inferred from homology"/>
<dbReference type="PANTHER" id="PTHR13832:SF760">
    <property type="entry name" value="PROTEIN PHOSPHATASE 2C 42-RELATED"/>
    <property type="match status" value="1"/>
</dbReference>
<evidence type="ECO:0000256" key="4">
    <source>
        <dbReference type="ARBA" id="ARBA00022912"/>
    </source>
</evidence>
<dbReference type="EMBL" id="CDMY01000677">
    <property type="protein sequence ID" value="CEM29612.1"/>
    <property type="molecule type" value="Genomic_DNA"/>
</dbReference>
<evidence type="ECO:0000313" key="9">
    <source>
        <dbReference type="Proteomes" id="UP000041254"/>
    </source>
</evidence>
<feature type="compositionally biased region" description="Basic residues" evidence="6">
    <location>
        <begin position="524"/>
        <end position="534"/>
    </location>
</feature>
<dbReference type="InterPro" id="IPR015655">
    <property type="entry name" value="PP2C"/>
</dbReference>
<dbReference type="Proteomes" id="UP000041254">
    <property type="component" value="Unassembled WGS sequence"/>
</dbReference>
<organism evidence="8 9">
    <name type="scientific">Vitrella brassicaformis (strain CCMP3155)</name>
    <dbReference type="NCBI Taxonomy" id="1169540"/>
    <lineage>
        <taxon>Eukaryota</taxon>
        <taxon>Sar</taxon>
        <taxon>Alveolata</taxon>
        <taxon>Colpodellida</taxon>
        <taxon>Vitrellaceae</taxon>
        <taxon>Vitrella</taxon>
    </lineage>
</organism>
<keyword evidence="3 5" id="KW-0378">Hydrolase</keyword>
<dbReference type="InParanoid" id="A0A0G4GIE2"/>
<feature type="compositionally biased region" description="Low complexity" evidence="6">
    <location>
        <begin position="473"/>
        <end position="485"/>
    </location>
</feature>
<feature type="region of interest" description="Disordered" evidence="6">
    <location>
        <begin position="829"/>
        <end position="871"/>
    </location>
</feature>
<dbReference type="InterPro" id="IPR000222">
    <property type="entry name" value="PP2C_BS"/>
</dbReference>
<feature type="region of interest" description="Disordered" evidence="6">
    <location>
        <begin position="1"/>
        <end position="25"/>
    </location>
</feature>
<name>A0A0G4GIE2_VITBC</name>
<dbReference type="Pfam" id="PF00481">
    <property type="entry name" value="PP2C"/>
    <property type="match status" value="2"/>
</dbReference>
<keyword evidence="9" id="KW-1185">Reference proteome</keyword>
<evidence type="ECO:0000256" key="6">
    <source>
        <dbReference type="SAM" id="MobiDB-lite"/>
    </source>
</evidence>
<dbReference type="PANTHER" id="PTHR13832">
    <property type="entry name" value="PROTEIN PHOSPHATASE 2C"/>
    <property type="match status" value="1"/>
</dbReference>
<dbReference type="GO" id="GO:0016020">
    <property type="term" value="C:membrane"/>
    <property type="evidence" value="ECO:0007669"/>
    <property type="project" value="UniProtKB-SubCell"/>
</dbReference>
<evidence type="ECO:0000256" key="5">
    <source>
        <dbReference type="RuleBase" id="RU003465"/>
    </source>
</evidence>
<dbReference type="VEuPathDB" id="CryptoDB:Vbra_17858"/>
<dbReference type="SUPFAM" id="SSF81606">
    <property type="entry name" value="PP2C-like"/>
    <property type="match status" value="2"/>
</dbReference>
<sequence length="871" mass="90341">MGAYLSQPRTDKDSEDGGDLSSGVSRFGVSSMQGWRQTMEDAHLAKPDFADTAAVYGVFDGHGGHAVSNWVAKHLCDVLKEQLQSAPRNADQDPSAADAHPEDVRAVKAALARTFLTLDERMQKPESRRELKELHEEIKTKQAASSDDADDEAEEDSPLADASGGLPPLLRQLLGVGVPRGRGRGSRGRGNRGGGGGGPPSGPGGPGGPPGMGGRGGGGGGGGGGGFLIRFTDGQGRERIVPISMGELGGDDDDDDDDISDDVEIGMARTHQRGGGGSAQIEELDDVEHPDTTATQHSVPSGDEAAPPRIVEEPNEESMEDKGTGGAQPVDESTRQPVDESTRPPATPVFGTDAEPNETMAMETDEDPPEPAPSPAPAVPLPPPPSQDTGGPQTHPYAEHPDAAMPEIAAAAAAAISGAQSAKDDFDKTQSLHFGGQYRNMVPTDTHEQGEGAGEEGKPMGLGGEGAAEGEGDAAAPQATTTTTTGRKKAQPKKRVKAEGGEPAVAGSNKSPASSAGGSSPPRSPKRKINGRKKGNGEEGDEGEEGEEVGAEEDEDKIMDEGEGDAPEDGEEQTLAQGQGPEDAAAAADADDTDNITSAEQLAADINAKEAGGAGVSGMDMDEDEDSLMMSPFTPEGCGSTAVVAFVMGGGDTRRLIVANAGDSRCVLSRAGVAHAMSHDHKPDLPSETERIHAAGGSIMNGRVDGNLNLSRSLGDLHYKRDKDRPPQQQRITADPEISVMELSDEDEFAILACDGIWDCLTSQQAVDFVRQRLFQYEVTDGAAEPSLSKICEAMCDHCLAANAMQSEGIGCDNMTALILQLNPLSRILAHPPPPHDPNGRNNNNNNTATGGPPSGDASTTASEEPTAMDE</sequence>
<feature type="compositionally biased region" description="Basic and acidic residues" evidence="6">
    <location>
        <begin position="332"/>
        <end position="342"/>
    </location>
</feature>
<dbReference type="CDD" id="cd00143">
    <property type="entry name" value="PP2Cc"/>
    <property type="match status" value="2"/>
</dbReference>
<feature type="compositionally biased region" description="Low complexity" evidence="6">
    <location>
        <begin position="506"/>
        <end position="521"/>
    </location>
</feature>
<dbReference type="OMA" id="FPEVTCV"/>
<dbReference type="GO" id="GO:0004722">
    <property type="term" value="F:protein serine/threonine phosphatase activity"/>
    <property type="evidence" value="ECO:0007669"/>
    <property type="project" value="InterPro"/>
</dbReference>
<evidence type="ECO:0000256" key="1">
    <source>
        <dbReference type="ARBA" id="ARBA00004170"/>
    </source>
</evidence>
<feature type="compositionally biased region" description="Pro residues" evidence="6">
    <location>
        <begin position="370"/>
        <end position="386"/>
    </location>
</feature>
<feature type="region of interest" description="Disordered" evidence="6">
    <location>
        <begin position="135"/>
        <end position="591"/>
    </location>
</feature>